<sequence length="179" mass="19981">MNETLYKHVKTQRGLTHSYYFSPLTAGKQVLLFYHGFPSSSDTWREQVSFFKPLVYGFVVPDMLGYGDTDKPTDPKLYIGTGLAQDVADIFAAEGLTQVIAIGHDWGSYLVSRLLNSHSSRVAACAFVGLGYLAPDSSYRYAVTHPEFTIQMVGYDNTAYVRFFIQPDAAEIIEKNARA</sequence>
<dbReference type="GO" id="GO:0016020">
    <property type="term" value="C:membrane"/>
    <property type="evidence" value="ECO:0007669"/>
    <property type="project" value="TreeGrafter"/>
</dbReference>
<evidence type="ECO:0000259" key="1">
    <source>
        <dbReference type="Pfam" id="PF00561"/>
    </source>
</evidence>
<dbReference type="AlphaFoldDB" id="A0AAD7C343"/>
<dbReference type="GO" id="GO:0046464">
    <property type="term" value="P:acylglycerol catabolic process"/>
    <property type="evidence" value="ECO:0007669"/>
    <property type="project" value="TreeGrafter"/>
</dbReference>
<dbReference type="Proteomes" id="UP001221757">
    <property type="component" value="Unassembled WGS sequence"/>
</dbReference>
<proteinExistence type="predicted"/>
<keyword evidence="3" id="KW-1185">Reference proteome</keyword>
<dbReference type="GO" id="GO:0047372">
    <property type="term" value="F:monoacylglycerol lipase activity"/>
    <property type="evidence" value="ECO:0007669"/>
    <property type="project" value="TreeGrafter"/>
</dbReference>
<reference evidence="2" key="1">
    <citation type="submission" date="2023-03" db="EMBL/GenBank/DDBJ databases">
        <title>Massive genome expansion in bonnet fungi (Mycena s.s.) driven by repeated elements and novel gene families across ecological guilds.</title>
        <authorList>
            <consortium name="Lawrence Berkeley National Laboratory"/>
            <person name="Harder C.B."/>
            <person name="Miyauchi S."/>
            <person name="Viragh M."/>
            <person name="Kuo A."/>
            <person name="Thoen E."/>
            <person name="Andreopoulos B."/>
            <person name="Lu D."/>
            <person name="Skrede I."/>
            <person name="Drula E."/>
            <person name="Henrissat B."/>
            <person name="Morin E."/>
            <person name="Kohler A."/>
            <person name="Barry K."/>
            <person name="LaButti K."/>
            <person name="Morin E."/>
            <person name="Salamov A."/>
            <person name="Lipzen A."/>
            <person name="Mereny Z."/>
            <person name="Hegedus B."/>
            <person name="Baldrian P."/>
            <person name="Stursova M."/>
            <person name="Weitz H."/>
            <person name="Taylor A."/>
            <person name="Grigoriev I.V."/>
            <person name="Nagy L.G."/>
            <person name="Martin F."/>
            <person name="Kauserud H."/>
        </authorList>
    </citation>
    <scope>NUCLEOTIDE SEQUENCE</scope>
    <source>
        <strain evidence="2">CBHHK067</strain>
    </source>
</reference>
<name>A0AAD7C343_MYCRO</name>
<dbReference type="InterPro" id="IPR000073">
    <property type="entry name" value="AB_hydrolase_1"/>
</dbReference>
<evidence type="ECO:0000313" key="3">
    <source>
        <dbReference type="Proteomes" id="UP001221757"/>
    </source>
</evidence>
<keyword evidence="2" id="KW-0378">Hydrolase</keyword>
<accession>A0AAD7C343</accession>
<dbReference type="InterPro" id="IPR029058">
    <property type="entry name" value="AB_hydrolase_fold"/>
</dbReference>
<dbReference type="EMBL" id="JARKIE010000447">
    <property type="protein sequence ID" value="KAJ7637854.1"/>
    <property type="molecule type" value="Genomic_DNA"/>
</dbReference>
<feature type="domain" description="AB hydrolase-1" evidence="1">
    <location>
        <begin position="30"/>
        <end position="143"/>
    </location>
</feature>
<gene>
    <name evidence="2" type="ORF">B0H17DRAFT_1216920</name>
</gene>
<dbReference type="SUPFAM" id="SSF53474">
    <property type="entry name" value="alpha/beta-Hydrolases"/>
    <property type="match status" value="1"/>
</dbReference>
<dbReference type="PANTHER" id="PTHR43798:SF33">
    <property type="entry name" value="HYDROLASE, PUTATIVE (AFU_ORTHOLOGUE AFUA_2G14860)-RELATED"/>
    <property type="match status" value="1"/>
</dbReference>
<dbReference type="PANTHER" id="PTHR43798">
    <property type="entry name" value="MONOACYLGLYCEROL LIPASE"/>
    <property type="match status" value="1"/>
</dbReference>
<dbReference type="PRINTS" id="PR00412">
    <property type="entry name" value="EPOXHYDRLASE"/>
</dbReference>
<dbReference type="Gene3D" id="3.40.50.1820">
    <property type="entry name" value="alpha/beta hydrolase"/>
    <property type="match status" value="1"/>
</dbReference>
<protein>
    <submittedName>
        <fullName evidence="2">Alpha/Beta hydrolase protein</fullName>
    </submittedName>
</protein>
<comment type="caution">
    <text evidence="2">The sequence shown here is derived from an EMBL/GenBank/DDBJ whole genome shotgun (WGS) entry which is preliminary data.</text>
</comment>
<dbReference type="Pfam" id="PF00561">
    <property type="entry name" value="Abhydrolase_1"/>
    <property type="match status" value="1"/>
</dbReference>
<organism evidence="2 3">
    <name type="scientific">Mycena rosella</name>
    <name type="common">Pink bonnet</name>
    <name type="synonym">Agaricus rosellus</name>
    <dbReference type="NCBI Taxonomy" id="1033263"/>
    <lineage>
        <taxon>Eukaryota</taxon>
        <taxon>Fungi</taxon>
        <taxon>Dikarya</taxon>
        <taxon>Basidiomycota</taxon>
        <taxon>Agaricomycotina</taxon>
        <taxon>Agaricomycetes</taxon>
        <taxon>Agaricomycetidae</taxon>
        <taxon>Agaricales</taxon>
        <taxon>Marasmiineae</taxon>
        <taxon>Mycenaceae</taxon>
        <taxon>Mycena</taxon>
    </lineage>
</organism>
<evidence type="ECO:0000313" key="2">
    <source>
        <dbReference type="EMBL" id="KAJ7637854.1"/>
    </source>
</evidence>
<dbReference type="InterPro" id="IPR050266">
    <property type="entry name" value="AB_hydrolase_sf"/>
</dbReference>
<dbReference type="InterPro" id="IPR000639">
    <property type="entry name" value="Epox_hydrolase-like"/>
</dbReference>